<evidence type="ECO:0000313" key="22">
    <source>
        <dbReference type="EMBL" id="AHM88321.1"/>
    </source>
</evidence>
<evidence type="ECO:0000256" key="11">
    <source>
        <dbReference type="ARBA" id="ARBA00022723"/>
    </source>
</evidence>
<dbReference type="InterPro" id="IPR049912">
    <property type="entry name" value="CRESS_DNA_REP"/>
</dbReference>
<accession>X2F130</accession>
<keyword evidence="6 19" id="KW-1048">Host nucleus</keyword>
<dbReference type="OrthoDB" id="9195at10239"/>
<keyword evidence="5" id="KW-0678">Repressor</keyword>
<feature type="binding site" evidence="18">
    <location>
        <position position="62"/>
    </location>
    <ligand>
        <name>a divalent metal cation</name>
        <dbReference type="ChEBI" id="CHEBI:60240"/>
    </ligand>
</feature>
<evidence type="ECO:0000256" key="12">
    <source>
        <dbReference type="ARBA" id="ARBA00022741"/>
    </source>
</evidence>
<evidence type="ECO:0000256" key="17">
    <source>
        <dbReference type="PIRSR" id="PIRSR601191-1"/>
    </source>
</evidence>
<organism evidence="22 23">
    <name type="scientific">Axonopus compressus streak virus</name>
    <dbReference type="NCBI Taxonomy" id="1476487"/>
    <lineage>
        <taxon>Viruses</taxon>
        <taxon>Monodnaviria</taxon>
        <taxon>Shotokuvirae</taxon>
        <taxon>Cressdnaviricota</taxon>
        <taxon>Repensiviricetes</taxon>
        <taxon>Geplafuvirales</taxon>
        <taxon>Geminiviridae</taxon>
        <taxon>Mastrevirus</taxon>
        <taxon>Mastrevirus axonopi</taxon>
    </lineage>
</organism>
<dbReference type="GeneID" id="18938109"/>
<evidence type="ECO:0000256" key="10">
    <source>
        <dbReference type="ARBA" id="ARBA00022722"/>
    </source>
</evidence>
<feature type="binding site" evidence="18">
    <location>
        <position position="64"/>
    </location>
    <ligand>
        <name>a divalent metal cation</name>
        <dbReference type="ChEBI" id="CHEBI:60240"/>
    </ligand>
</feature>
<keyword evidence="15" id="KW-0190">Covalent protein-DNA linkage</keyword>
<evidence type="ECO:0000256" key="2">
    <source>
        <dbReference type="ARBA" id="ARBA00006240"/>
    </source>
</evidence>
<comment type="subcellular location">
    <subcellularLocation>
        <location evidence="1 19">Host nucleus</location>
    </subcellularLocation>
</comment>
<protein>
    <recommendedName>
        <fullName evidence="4 19">Replication-associated protein</fullName>
        <shortName evidence="19">Rep</shortName>
        <ecNumber evidence="19">3.1.21.-</ecNumber>
    </recommendedName>
</protein>
<evidence type="ECO:0000256" key="16">
    <source>
        <dbReference type="ARBA" id="ARBA00023125"/>
    </source>
</evidence>
<dbReference type="GO" id="GO:0003677">
    <property type="term" value="F:DNA binding"/>
    <property type="evidence" value="ECO:0007669"/>
    <property type="project" value="UniProtKB-KW"/>
</dbReference>
<dbReference type="GO" id="GO:0006260">
    <property type="term" value="P:DNA replication"/>
    <property type="evidence" value="ECO:0007669"/>
    <property type="project" value="UniProtKB-KW"/>
</dbReference>
<keyword evidence="12" id="KW-0547">Nucleotide-binding</keyword>
<evidence type="ECO:0000313" key="23">
    <source>
        <dbReference type="Proteomes" id="UP000202377"/>
    </source>
</evidence>
<dbReference type="KEGG" id="vg:18938109"/>
<dbReference type="InterPro" id="IPR001191">
    <property type="entry name" value="Gemini_AL1_REP"/>
</dbReference>
<feature type="domain" description="CRESS-DNA virus Rep endonuclease" evidence="21">
    <location>
        <begin position="13"/>
        <end position="116"/>
    </location>
</feature>
<keyword evidence="7" id="KW-0808">Transferase</keyword>
<evidence type="ECO:0000256" key="9">
    <source>
        <dbReference type="ARBA" id="ARBA00022705"/>
    </source>
</evidence>
<keyword evidence="14 19" id="KW-0378">Hydrolase</keyword>
<dbReference type="PRINTS" id="PR00228">
    <property type="entry name" value="GEMCOATCLVL1"/>
</dbReference>
<dbReference type="InterPro" id="IPR027417">
    <property type="entry name" value="P-loop_NTPase"/>
</dbReference>
<dbReference type="RefSeq" id="YP_009021763.1">
    <property type="nucleotide sequence ID" value="NC_023864.1"/>
</dbReference>
<evidence type="ECO:0000256" key="15">
    <source>
        <dbReference type="ARBA" id="ARBA00023124"/>
    </source>
</evidence>
<feature type="active site" description="For DNA cleavage activity" evidence="17">
    <location>
        <position position="102"/>
    </location>
</feature>
<keyword evidence="8" id="KW-0548">Nucleotidyltransferase</keyword>
<dbReference type="Gene3D" id="3.40.50.300">
    <property type="entry name" value="P-loop containing nucleotide triphosphate hydrolases"/>
    <property type="match status" value="1"/>
</dbReference>
<feature type="compositionally biased region" description="Basic and acidic residues" evidence="20">
    <location>
        <begin position="148"/>
        <end position="164"/>
    </location>
</feature>
<evidence type="ECO:0000259" key="21">
    <source>
        <dbReference type="PROSITE" id="PS52020"/>
    </source>
</evidence>
<evidence type="ECO:0000256" key="4">
    <source>
        <dbReference type="ARBA" id="ARBA00014531"/>
    </source>
</evidence>
<keyword evidence="11 18" id="KW-0479">Metal-binding</keyword>
<dbReference type="GO" id="GO:0016888">
    <property type="term" value="F:DNA endonuclease activity, producing 5'-phosphomonoesters"/>
    <property type="evidence" value="ECO:0007669"/>
    <property type="project" value="InterPro"/>
</dbReference>
<evidence type="ECO:0000256" key="6">
    <source>
        <dbReference type="ARBA" id="ARBA00022562"/>
    </source>
</evidence>
<keyword evidence="10" id="KW-0540">Nuclease</keyword>
<evidence type="ECO:0000256" key="7">
    <source>
        <dbReference type="ARBA" id="ARBA00022679"/>
    </source>
</evidence>
<dbReference type="InterPro" id="IPR022692">
    <property type="entry name" value="Gemini_AL1_REP_central"/>
</dbReference>
<evidence type="ECO:0000256" key="5">
    <source>
        <dbReference type="ARBA" id="ARBA00022491"/>
    </source>
</evidence>
<dbReference type="Gene3D" id="3.40.1310.20">
    <property type="match status" value="1"/>
</dbReference>
<proteinExistence type="inferred from homology"/>
<comment type="cofactor">
    <cofactor evidence="18">
        <name>Mg(2+)</name>
        <dbReference type="ChEBI" id="CHEBI:18420"/>
    </cofactor>
    <cofactor evidence="18">
        <name>Mn(2+)</name>
        <dbReference type="ChEBI" id="CHEBI:29035"/>
    </cofactor>
    <text evidence="18">Divalent metal cations, possibly Mg(2+) or Mn(2+).</text>
</comment>
<keyword evidence="13" id="KW-0255">Endonuclease</keyword>
<keyword evidence="23" id="KW-1185">Reference proteome</keyword>
<dbReference type="GO" id="GO:0005198">
    <property type="term" value="F:structural molecule activity"/>
    <property type="evidence" value="ECO:0007669"/>
    <property type="project" value="InterPro"/>
</dbReference>
<dbReference type="Pfam" id="PF08283">
    <property type="entry name" value="Gemini_AL1_M"/>
    <property type="match status" value="1"/>
</dbReference>
<feature type="binding site" evidence="18">
    <location>
        <position position="54"/>
    </location>
    <ligand>
        <name>a divalent metal cation</name>
        <dbReference type="ChEBI" id="CHEBI:60240"/>
    </ligand>
</feature>
<evidence type="ECO:0000256" key="8">
    <source>
        <dbReference type="ARBA" id="ARBA00022695"/>
    </source>
</evidence>
<evidence type="ECO:0000256" key="3">
    <source>
        <dbReference type="ARBA" id="ARBA00011488"/>
    </source>
</evidence>
<evidence type="ECO:0000256" key="14">
    <source>
        <dbReference type="ARBA" id="ARBA00022801"/>
    </source>
</evidence>
<feature type="region of interest" description="Disordered" evidence="20">
    <location>
        <begin position="125"/>
        <end position="164"/>
    </location>
</feature>
<comment type="similarity">
    <text evidence="2 19">Belongs to the geminiviridae Rep protein family.</text>
</comment>
<sequence length="382" mass="42984">MNNTEHGGPSGFRFQSRNIFLTYPRCNLAPELIGSFLLSLLSPYHVMFITVTSELHKDGTPHIHALAQTDKRVHTYSPGFFDVQGFHPNIQSARSPQTVLSYILKSPTGTFNYGSLRPRGTRADAACGIGEDTAGGGASSSSSPPQADQRRGSRSRELANDPGRDRKDVLMTSILAGSSSKQEFLNGVKKAFPYDFCARLQNWEYAANKLFDTPAVYQPPFPDSYFHCHENIHDWVRDNIYEITPEARPLSLYICGPTRTGKSTWARSLGRHNYWQNNVDFTSYDVEAKYNVIDDIPFKYCPCWKALIGGQKDFTVNPKYGKKKLIKGGIPSIVIVNDDEDWMRAMTASQRSYFERNCVVVYLYEGDSFIKDDVSSTSEECI</sequence>
<evidence type="ECO:0000256" key="18">
    <source>
        <dbReference type="PIRSR" id="PIRSR601191-2"/>
    </source>
</evidence>
<dbReference type="PRINTS" id="PR00227">
    <property type="entry name" value="GEMCOATAL1"/>
</dbReference>
<dbReference type="GO" id="GO:0046872">
    <property type="term" value="F:metal ion binding"/>
    <property type="evidence" value="ECO:0007669"/>
    <property type="project" value="UniProtKB-KW"/>
</dbReference>
<evidence type="ECO:0000256" key="19">
    <source>
        <dbReference type="RuleBase" id="RU361249"/>
    </source>
</evidence>
<comment type="subunit">
    <text evidence="3">Homooligomer. Rep binds to repeated DNA motifs (iterons). Forms the O-complex, which is a Rep-DNA complex involved in the initiation of RCR. Part of the C- and V-complexes which are RepA-Rep-DNA complexes involved in the c-sense and v-sense transcription.</text>
</comment>
<evidence type="ECO:0000256" key="1">
    <source>
        <dbReference type="ARBA" id="ARBA00004147"/>
    </source>
</evidence>
<dbReference type="Pfam" id="PF00799">
    <property type="entry name" value="Gemini_AL1"/>
    <property type="match status" value="1"/>
</dbReference>
<dbReference type="EC" id="3.1.21.-" evidence="19"/>
<dbReference type="SUPFAM" id="SSF52540">
    <property type="entry name" value="P-loop containing nucleoside triphosphate hydrolases"/>
    <property type="match status" value="1"/>
</dbReference>
<dbReference type="Proteomes" id="UP000202377">
    <property type="component" value="Segment"/>
</dbReference>
<dbReference type="EMBL" id="KJ437671">
    <property type="protein sequence ID" value="AHM88321.1"/>
    <property type="molecule type" value="Genomic_DNA"/>
</dbReference>
<dbReference type="GO" id="GO:0000166">
    <property type="term" value="F:nucleotide binding"/>
    <property type="evidence" value="ECO:0007669"/>
    <property type="project" value="UniProtKB-KW"/>
</dbReference>
<evidence type="ECO:0000256" key="13">
    <source>
        <dbReference type="ARBA" id="ARBA00022759"/>
    </source>
</evidence>
<dbReference type="InterPro" id="IPR001301">
    <property type="entry name" value="Gemini_AL1_CLV"/>
</dbReference>
<evidence type="ECO:0000256" key="20">
    <source>
        <dbReference type="SAM" id="MobiDB-lite"/>
    </source>
</evidence>
<dbReference type="GO" id="GO:0042025">
    <property type="term" value="C:host cell nucleus"/>
    <property type="evidence" value="ECO:0007669"/>
    <property type="project" value="UniProtKB-SubCell"/>
</dbReference>
<dbReference type="PROSITE" id="PS52020">
    <property type="entry name" value="CRESS_DNA_REP"/>
    <property type="match status" value="1"/>
</dbReference>
<dbReference type="SUPFAM" id="SSF55464">
    <property type="entry name" value="Origin of replication-binding domain, RBD-like"/>
    <property type="match status" value="1"/>
</dbReference>
<name>X2F130_9GEMI</name>
<dbReference type="GO" id="GO:0016779">
    <property type="term" value="F:nucleotidyltransferase activity"/>
    <property type="evidence" value="ECO:0007669"/>
    <property type="project" value="UniProtKB-KW"/>
</dbReference>
<keyword evidence="9" id="KW-0235">DNA replication</keyword>
<reference evidence="22 23" key="1">
    <citation type="journal article" date="2014" name="Arch. Virol.">
        <title>A high degree of African streak virus diversity within Nigerian maize fields includes a new mastrevirus from Axonopus compressus.</title>
        <authorList>
            <person name="Oluwafemi S."/>
            <person name="Kraberger S."/>
            <person name="Shepherd D.N."/>
            <person name="Martin D.P."/>
            <person name="Varsani A."/>
        </authorList>
    </citation>
    <scope>NUCLEOTIDE SEQUENCE [LARGE SCALE GENOMIC DNA]</scope>
    <source>
        <strain evidence="22">ACSV_NG_g84_oba_2007</strain>
    </source>
</reference>
<keyword evidence="16" id="KW-0238">DNA-binding</keyword>